<name>A0A0B6YER7_9EUPU</name>
<sequence>MFELTLDDDDNNAPNLSQFYHHTKYMHKSAPPTNDRLLVQGKETGQHKIATVKVEWKTVVDTFVQC</sequence>
<protein>
    <submittedName>
        <fullName evidence="1">Uncharacterized protein</fullName>
    </submittedName>
</protein>
<proteinExistence type="predicted"/>
<dbReference type="AlphaFoldDB" id="A0A0B6YER7"/>
<organism evidence="1">
    <name type="scientific">Arion vulgaris</name>
    <dbReference type="NCBI Taxonomy" id="1028688"/>
    <lineage>
        <taxon>Eukaryota</taxon>
        <taxon>Metazoa</taxon>
        <taxon>Spiralia</taxon>
        <taxon>Lophotrochozoa</taxon>
        <taxon>Mollusca</taxon>
        <taxon>Gastropoda</taxon>
        <taxon>Heterobranchia</taxon>
        <taxon>Euthyneura</taxon>
        <taxon>Panpulmonata</taxon>
        <taxon>Eupulmonata</taxon>
        <taxon>Stylommatophora</taxon>
        <taxon>Helicina</taxon>
        <taxon>Arionoidea</taxon>
        <taxon>Arionidae</taxon>
        <taxon>Arion</taxon>
    </lineage>
</organism>
<dbReference type="EMBL" id="HACG01007100">
    <property type="protein sequence ID" value="CEK53965.1"/>
    <property type="molecule type" value="Transcribed_RNA"/>
</dbReference>
<reference evidence="1" key="1">
    <citation type="submission" date="2014-12" db="EMBL/GenBank/DDBJ databases">
        <title>Insight into the proteome of Arion vulgaris.</title>
        <authorList>
            <person name="Aradska J."/>
            <person name="Bulat T."/>
            <person name="Smidak R."/>
            <person name="Sarate P."/>
            <person name="Gangsoo J."/>
            <person name="Sialana F."/>
            <person name="Bilban M."/>
            <person name="Lubec G."/>
        </authorList>
    </citation>
    <scope>NUCLEOTIDE SEQUENCE</scope>
    <source>
        <tissue evidence="1">Skin</tissue>
    </source>
</reference>
<gene>
    <name evidence="1" type="primary">ORF21660</name>
</gene>
<evidence type="ECO:0000313" key="1">
    <source>
        <dbReference type="EMBL" id="CEK53965.1"/>
    </source>
</evidence>
<accession>A0A0B6YER7</accession>